<keyword evidence="13" id="KW-0378">Hydrolase</keyword>
<keyword evidence="11" id="KW-0808">Transferase</keyword>
<evidence type="ECO:0000256" key="21">
    <source>
        <dbReference type="ARBA" id="ARBA00023316"/>
    </source>
</evidence>
<comment type="subcellular location">
    <subcellularLocation>
        <location evidence="2">Cell membrane</location>
        <topology evidence="2">Single-pass type II membrane protein</topology>
    </subcellularLocation>
</comment>
<evidence type="ECO:0000256" key="15">
    <source>
        <dbReference type="ARBA" id="ARBA00022968"/>
    </source>
</evidence>
<feature type="domain" description="Penicillin-binding protein transpeptidase" evidence="27">
    <location>
        <begin position="335"/>
        <end position="578"/>
    </location>
</feature>
<organism evidence="29 30">
    <name type="scientific">Halanaerobium praevalens (strain ATCC 33744 / DSM 2228 / GSL)</name>
    <dbReference type="NCBI Taxonomy" id="572479"/>
    <lineage>
        <taxon>Bacteria</taxon>
        <taxon>Bacillati</taxon>
        <taxon>Bacillota</taxon>
        <taxon>Clostridia</taxon>
        <taxon>Halanaerobiales</taxon>
        <taxon>Halanaerobiaceae</taxon>
        <taxon>Halanaerobium</taxon>
    </lineage>
</organism>
<evidence type="ECO:0000256" key="18">
    <source>
        <dbReference type="ARBA" id="ARBA00023136"/>
    </source>
</evidence>
<dbReference type="EC" id="3.4.16.4" evidence="6"/>
<dbReference type="GO" id="GO:0009252">
    <property type="term" value="P:peptidoglycan biosynthetic process"/>
    <property type="evidence" value="ECO:0007669"/>
    <property type="project" value="UniProtKB-UniPathway"/>
</dbReference>
<sequence>MKKKTKAIFLITFLLIFALGTGAILGAITWIIQDTPDISGYKGSSEATLIYDSDGELLTKLFKENRVYVPLERIPEDLKNAIIAIEDTKFYVHHGIDFWGIGRAFINNIMKGDLRDQGASTITQQLARNSFLSLNKTYYRKIQEAYLAVQFERLYTKSEILEMYLNEIFLGHSAYGVETASLQYFGKSVENLDLAEAALIAGLPQSPNNYSPLRNPKLAIKRRNIVLDRMYELDYISQKERNKAKNAKLNLKTVKKEEKEKTAHYFALYVRDQLIDRFGAAMVYNGGLQVHTTLDSKMQKLAEKTVNEKIKSGFIPSFQSQQGKNMQPQVSLISLDVNNGAIRTMIGGRGTDQFNRAYQAVRQPGSAFKPMVYSAALIKGGYTTGSVINDLPMLASKSDKNDELSIWPRNYGDRYRGLINLNTALTNSVNIAAVKLIKDIGVENVVDFSQKLGISTLTKDDGLADHYSLALGGLNRGVTPIEMASAYSAFANKGIYTEPHAITKVYDKHDKLIYEAKPKSKMVMSEADSYLITSMLKSVVNNGTGHRTQIKNRDVAGKTGTTNDYTDAWFVGYTSQIATSVWIGEDTRRSMEYDVKTVSSGEAAQIWGDYMRAAVKDMPIINFQMPENVIEVDVDPYTGLLSNQYSPRIDVLPYKKGTEPTKKESLHGPVETVKVDKVSGMLATENCPAEQVEERYYIKDSGIRIGPTQKWFKESNPNKEYSELTKGTYTVNTGEPVQEIDREYGIPKTKRNGNPRYETKTNRICNLHPAAEPLTENQDTENKSDSDSNSNQSNSRIRNLFDIFGNN</sequence>
<evidence type="ECO:0000256" key="2">
    <source>
        <dbReference type="ARBA" id="ARBA00004401"/>
    </source>
</evidence>
<keyword evidence="8" id="KW-0121">Carboxypeptidase</keyword>
<dbReference type="InterPro" id="IPR001264">
    <property type="entry name" value="Glyco_trans_51"/>
</dbReference>
<keyword evidence="9" id="KW-0645">Protease</keyword>
<dbReference type="PATRIC" id="fig|572479.3.peg.833"/>
<evidence type="ECO:0000256" key="19">
    <source>
        <dbReference type="ARBA" id="ARBA00023251"/>
    </source>
</evidence>
<keyword evidence="30" id="KW-1185">Reference proteome</keyword>
<dbReference type="GO" id="GO:0071555">
    <property type="term" value="P:cell wall organization"/>
    <property type="evidence" value="ECO:0007669"/>
    <property type="project" value="UniProtKB-KW"/>
</dbReference>
<evidence type="ECO:0000256" key="17">
    <source>
        <dbReference type="ARBA" id="ARBA00022989"/>
    </source>
</evidence>
<name>E3DR72_HALPG</name>
<evidence type="ECO:0000256" key="6">
    <source>
        <dbReference type="ARBA" id="ARBA00012448"/>
    </source>
</evidence>
<evidence type="ECO:0000256" key="5">
    <source>
        <dbReference type="ARBA" id="ARBA00007739"/>
    </source>
</evidence>
<evidence type="ECO:0000256" key="26">
    <source>
        <dbReference type="SAM" id="MobiDB-lite"/>
    </source>
</evidence>
<dbReference type="GO" id="GO:0008658">
    <property type="term" value="F:penicillin binding"/>
    <property type="evidence" value="ECO:0007669"/>
    <property type="project" value="InterPro"/>
</dbReference>
<dbReference type="SUPFAM" id="SSF53955">
    <property type="entry name" value="Lysozyme-like"/>
    <property type="match status" value="1"/>
</dbReference>
<dbReference type="Gene3D" id="1.10.3810.10">
    <property type="entry name" value="Biosynthetic peptidoglycan transglycosylase-like"/>
    <property type="match status" value="1"/>
</dbReference>
<evidence type="ECO:0000259" key="27">
    <source>
        <dbReference type="Pfam" id="PF00905"/>
    </source>
</evidence>
<dbReference type="EC" id="2.4.99.28" evidence="23"/>
<keyword evidence="12" id="KW-0812">Transmembrane</keyword>
<dbReference type="NCBIfam" id="TIGR02074">
    <property type="entry name" value="PBP_1a_fam"/>
    <property type="match status" value="1"/>
</dbReference>
<protein>
    <recommendedName>
        <fullName evidence="7">Penicillin-binding protein 1A</fullName>
        <ecNumber evidence="23">2.4.99.28</ecNumber>
        <ecNumber evidence="6">3.4.16.4</ecNumber>
    </recommendedName>
</protein>
<dbReference type="GO" id="GO:0030288">
    <property type="term" value="C:outer membrane-bounded periplasmic space"/>
    <property type="evidence" value="ECO:0007669"/>
    <property type="project" value="TreeGrafter"/>
</dbReference>
<keyword evidence="21" id="KW-0961">Cell wall biogenesis/degradation</keyword>
<evidence type="ECO:0000256" key="22">
    <source>
        <dbReference type="ARBA" id="ARBA00034000"/>
    </source>
</evidence>
<keyword evidence="10" id="KW-0328">Glycosyltransferase</keyword>
<dbReference type="eggNOG" id="COG0744">
    <property type="taxonomic scope" value="Bacteria"/>
</dbReference>
<dbReference type="GO" id="GO:0005886">
    <property type="term" value="C:plasma membrane"/>
    <property type="evidence" value="ECO:0007669"/>
    <property type="project" value="UniProtKB-SubCell"/>
</dbReference>
<comment type="catalytic activity">
    <reaction evidence="24">
        <text>[GlcNAc-(1-&gt;4)-Mur2Ac(oyl-L-Ala-gamma-D-Glu-L-Lys-D-Ala-D-Ala)](n)-di-trans,octa-cis-undecaprenyl diphosphate + beta-D-GlcNAc-(1-&gt;4)-Mur2Ac(oyl-L-Ala-gamma-D-Glu-L-Lys-D-Ala-D-Ala)-di-trans,octa-cis-undecaprenyl diphosphate = [GlcNAc-(1-&gt;4)-Mur2Ac(oyl-L-Ala-gamma-D-Glu-L-Lys-D-Ala-D-Ala)](n+1)-di-trans,octa-cis-undecaprenyl diphosphate + di-trans,octa-cis-undecaprenyl diphosphate + H(+)</text>
        <dbReference type="Rhea" id="RHEA:23708"/>
        <dbReference type="Rhea" id="RHEA-COMP:9602"/>
        <dbReference type="Rhea" id="RHEA-COMP:9603"/>
        <dbReference type="ChEBI" id="CHEBI:15378"/>
        <dbReference type="ChEBI" id="CHEBI:58405"/>
        <dbReference type="ChEBI" id="CHEBI:60033"/>
        <dbReference type="ChEBI" id="CHEBI:78435"/>
        <dbReference type="EC" id="2.4.99.28"/>
    </reaction>
</comment>
<dbReference type="Pfam" id="PF00905">
    <property type="entry name" value="Transpeptidase"/>
    <property type="match status" value="1"/>
</dbReference>
<dbReference type="STRING" id="572479.Hprae_0824"/>
<evidence type="ECO:0000256" key="14">
    <source>
        <dbReference type="ARBA" id="ARBA00022960"/>
    </source>
</evidence>
<keyword evidence="15" id="KW-0735">Signal-anchor</keyword>
<comment type="function">
    <text evidence="1">Cell wall formation. Synthesis of cross-linked peptidoglycan from the lipid intermediates. The enzyme has a penicillin-insensitive transglycosylase N-terminal domain (formation of linear glycan strands) and a penicillin-sensitive transpeptidase C-terminal domain (cross-linking of the peptide subunits).</text>
</comment>
<reference evidence="30" key="1">
    <citation type="submission" date="2010-10" db="EMBL/GenBank/DDBJ databases">
        <title>The complete genome of Halanaerobium praevalens DSM 2228.</title>
        <authorList>
            <consortium name="US DOE Joint Genome Institute (JGI-PGF)"/>
            <person name="Lucas S."/>
            <person name="Copeland A."/>
            <person name="Lapidus A."/>
            <person name="Glavina del Rio T."/>
            <person name="Dalin E."/>
            <person name="Tice H."/>
            <person name="Bruce D."/>
            <person name="Goodwin L."/>
            <person name="Pitluck S."/>
            <person name="Kyrpides N."/>
            <person name="Mavromatis K."/>
            <person name="Ivanova N."/>
            <person name="Ovchinnikova G."/>
            <person name="Chertkov O."/>
            <person name="Detter J.C."/>
            <person name="Han C."/>
            <person name="Larimer F."/>
            <person name="Land M."/>
            <person name="Hauser L."/>
            <person name="Markowitz V."/>
            <person name="Cheng J.-F."/>
            <person name="Hugenholtz P."/>
            <person name="Woyke T."/>
            <person name="Wu D."/>
            <person name="Tindall B."/>
            <person name="Pomrenke H.G."/>
            <person name="Brambilla E."/>
            <person name="Klenk H.-P."/>
            <person name="Eisen J.A."/>
        </authorList>
    </citation>
    <scope>NUCLEOTIDE SEQUENCE [LARGE SCALE GENOMIC DNA]</scope>
    <source>
        <strain evidence="30">ATCC 33744 / DSM 2228 / GSL</strain>
    </source>
</reference>
<evidence type="ECO:0000256" key="23">
    <source>
        <dbReference type="ARBA" id="ARBA00044770"/>
    </source>
</evidence>
<evidence type="ECO:0000256" key="7">
    <source>
        <dbReference type="ARBA" id="ARBA00018638"/>
    </source>
</evidence>
<dbReference type="FunFam" id="1.10.3810.10:FF:000001">
    <property type="entry name" value="Penicillin-binding protein 1A"/>
    <property type="match status" value="1"/>
</dbReference>
<dbReference type="EMBL" id="CP002175">
    <property type="protein sequence ID" value="ADO76978.1"/>
    <property type="molecule type" value="Genomic_DNA"/>
</dbReference>
<evidence type="ECO:0000256" key="16">
    <source>
        <dbReference type="ARBA" id="ARBA00022984"/>
    </source>
</evidence>
<evidence type="ECO:0000259" key="28">
    <source>
        <dbReference type="Pfam" id="PF00912"/>
    </source>
</evidence>
<evidence type="ECO:0000256" key="24">
    <source>
        <dbReference type="ARBA" id="ARBA00049902"/>
    </source>
</evidence>
<dbReference type="InterPro" id="IPR001460">
    <property type="entry name" value="PCN-bd_Tpept"/>
</dbReference>
<keyword evidence="17" id="KW-1133">Transmembrane helix</keyword>
<dbReference type="GO" id="GO:0009002">
    <property type="term" value="F:serine-type D-Ala-D-Ala carboxypeptidase activity"/>
    <property type="evidence" value="ECO:0007669"/>
    <property type="project" value="UniProtKB-EC"/>
</dbReference>
<feature type="domain" description="Glycosyl transferase family 51" evidence="28">
    <location>
        <begin position="55"/>
        <end position="230"/>
    </location>
</feature>
<evidence type="ECO:0000256" key="4">
    <source>
        <dbReference type="ARBA" id="ARBA00007090"/>
    </source>
</evidence>
<evidence type="ECO:0000256" key="11">
    <source>
        <dbReference type="ARBA" id="ARBA00022679"/>
    </source>
</evidence>
<dbReference type="GO" id="GO:0046677">
    <property type="term" value="P:response to antibiotic"/>
    <property type="evidence" value="ECO:0007669"/>
    <property type="project" value="UniProtKB-KW"/>
</dbReference>
<reference evidence="29 30" key="2">
    <citation type="journal article" date="2011" name="Stand. Genomic Sci.">
        <title>Complete genome sequence of the extremely halophilic Halanaerobium praevalens type strain (GSL).</title>
        <authorList>
            <person name="Ivanova N."/>
            <person name="Sikorski J."/>
            <person name="Chertkov O."/>
            <person name="Nolan M."/>
            <person name="Lucas S."/>
            <person name="Hammon N."/>
            <person name="Deshpande S."/>
            <person name="Cheng J.F."/>
            <person name="Tapia R."/>
            <person name="Han C."/>
            <person name="Goodwin L."/>
            <person name="Pitluck S."/>
            <person name="Huntemann M."/>
            <person name="Liolios K."/>
            <person name="Pagani I."/>
            <person name="Mavromatis K."/>
            <person name="Ovchinikova G."/>
            <person name="Pati A."/>
            <person name="Chen A."/>
            <person name="Palaniappan K."/>
            <person name="Land M."/>
            <person name="Hauser L."/>
            <person name="Brambilla E.M."/>
            <person name="Kannan K.P."/>
            <person name="Rohde M."/>
            <person name="Tindall B.J."/>
            <person name="Goker M."/>
            <person name="Detter J.C."/>
            <person name="Woyke T."/>
            <person name="Bristow J."/>
            <person name="Eisen J.A."/>
            <person name="Markowitz V."/>
            <person name="Hugenholtz P."/>
            <person name="Kyrpides N.C."/>
            <person name="Klenk H.P."/>
            <person name="Lapidus A."/>
        </authorList>
    </citation>
    <scope>NUCLEOTIDE SEQUENCE [LARGE SCALE GENOMIC DNA]</scope>
    <source>
        <strain evidence="30">ATCC 33744 / DSM 2228 / GSL</strain>
    </source>
</reference>
<dbReference type="Pfam" id="PF00912">
    <property type="entry name" value="Transgly"/>
    <property type="match status" value="1"/>
</dbReference>
<keyword evidence="16" id="KW-0573">Peptidoglycan synthesis</keyword>
<keyword evidence="18" id="KW-0472">Membrane</keyword>
<evidence type="ECO:0000256" key="13">
    <source>
        <dbReference type="ARBA" id="ARBA00022801"/>
    </source>
</evidence>
<dbReference type="InterPro" id="IPR023346">
    <property type="entry name" value="Lysozyme-like_dom_sf"/>
</dbReference>
<evidence type="ECO:0000256" key="1">
    <source>
        <dbReference type="ARBA" id="ARBA00002624"/>
    </source>
</evidence>
<evidence type="ECO:0000313" key="30">
    <source>
        <dbReference type="Proteomes" id="UP000006866"/>
    </source>
</evidence>
<dbReference type="GO" id="GO:0006508">
    <property type="term" value="P:proteolysis"/>
    <property type="evidence" value="ECO:0007669"/>
    <property type="project" value="UniProtKB-KW"/>
</dbReference>
<dbReference type="Proteomes" id="UP000006866">
    <property type="component" value="Chromosome"/>
</dbReference>
<dbReference type="HOGENOM" id="CLU_006354_2_5_9"/>
<evidence type="ECO:0000256" key="3">
    <source>
        <dbReference type="ARBA" id="ARBA00004752"/>
    </source>
</evidence>
<dbReference type="InterPro" id="IPR036950">
    <property type="entry name" value="PBP_transglycosylase"/>
</dbReference>
<keyword evidence="14" id="KW-0133">Cell shape</keyword>
<dbReference type="CAZy" id="GT51">
    <property type="family name" value="Glycosyltransferase Family 51"/>
</dbReference>
<evidence type="ECO:0000256" key="9">
    <source>
        <dbReference type="ARBA" id="ARBA00022670"/>
    </source>
</evidence>
<comment type="pathway">
    <text evidence="25">Glycan biosynthesis.</text>
</comment>
<evidence type="ECO:0000256" key="20">
    <source>
        <dbReference type="ARBA" id="ARBA00023268"/>
    </source>
</evidence>
<dbReference type="GO" id="GO:0008955">
    <property type="term" value="F:peptidoglycan glycosyltransferase activity"/>
    <property type="evidence" value="ECO:0007669"/>
    <property type="project" value="UniProtKB-EC"/>
</dbReference>
<dbReference type="SUPFAM" id="SSF56601">
    <property type="entry name" value="beta-lactamase/transpeptidase-like"/>
    <property type="match status" value="1"/>
</dbReference>
<keyword evidence="19" id="KW-0046">Antibiotic resistance</keyword>
<dbReference type="Gene3D" id="3.40.710.10">
    <property type="entry name" value="DD-peptidase/beta-lactamase superfamily"/>
    <property type="match status" value="1"/>
</dbReference>
<accession>E3DR72</accession>
<evidence type="ECO:0000256" key="10">
    <source>
        <dbReference type="ARBA" id="ARBA00022676"/>
    </source>
</evidence>
<comment type="catalytic activity">
    <reaction evidence="22">
        <text>Preferential cleavage: (Ac)2-L-Lys-D-Ala-|-D-Ala. Also transpeptidation of peptidyl-alanyl moieties that are N-acyl substituents of D-alanine.</text>
        <dbReference type="EC" id="3.4.16.4"/>
    </reaction>
</comment>
<dbReference type="KEGG" id="hpk:Hprae_0824"/>
<evidence type="ECO:0000313" key="29">
    <source>
        <dbReference type="EMBL" id="ADO76978.1"/>
    </source>
</evidence>
<evidence type="ECO:0000256" key="8">
    <source>
        <dbReference type="ARBA" id="ARBA00022645"/>
    </source>
</evidence>
<dbReference type="GO" id="GO:0008360">
    <property type="term" value="P:regulation of cell shape"/>
    <property type="evidence" value="ECO:0007669"/>
    <property type="project" value="UniProtKB-KW"/>
</dbReference>
<evidence type="ECO:0000256" key="25">
    <source>
        <dbReference type="ARBA" id="ARBA00060592"/>
    </source>
</evidence>
<evidence type="ECO:0000256" key="12">
    <source>
        <dbReference type="ARBA" id="ARBA00022692"/>
    </source>
</evidence>
<dbReference type="PANTHER" id="PTHR32282">
    <property type="entry name" value="BINDING PROTEIN TRANSPEPTIDASE, PUTATIVE-RELATED"/>
    <property type="match status" value="1"/>
</dbReference>
<dbReference type="AlphaFoldDB" id="E3DR72"/>
<dbReference type="PANTHER" id="PTHR32282:SF33">
    <property type="entry name" value="PEPTIDOGLYCAN GLYCOSYLTRANSFERASE"/>
    <property type="match status" value="1"/>
</dbReference>
<dbReference type="UniPathway" id="UPA00219"/>
<keyword evidence="20" id="KW-0511">Multifunctional enzyme</keyword>
<dbReference type="InterPro" id="IPR050396">
    <property type="entry name" value="Glycosyltr_51/Transpeptidase"/>
</dbReference>
<comment type="pathway">
    <text evidence="3">Cell wall biogenesis; peptidoglycan biosynthesis.</text>
</comment>
<dbReference type="InterPro" id="IPR012338">
    <property type="entry name" value="Beta-lactam/transpept-like"/>
</dbReference>
<dbReference type="OrthoDB" id="9766909at2"/>
<gene>
    <name evidence="29" type="ordered locus">Hprae_0824</name>
</gene>
<dbReference type="RefSeq" id="WP_014553011.1">
    <property type="nucleotide sequence ID" value="NC_017455.1"/>
</dbReference>
<feature type="region of interest" description="Disordered" evidence="26">
    <location>
        <begin position="742"/>
        <end position="807"/>
    </location>
</feature>
<comment type="similarity">
    <text evidence="5">In the N-terminal section; belongs to the glycosyltransferase 51 family.</text>
</comment>
<proteinExistence type="inferred from homology"/>
<comment type="similarity">
    <text evidence="4">In the C-terminal section; belongs to the transpeptidase family.</text>
</comment>